<evidence type="ECO:0000313" key="1">
    <source>
        <dbReference type="EMBL" id="MCJ0742150.1"/>
    </source>
</evidence>
<evidence type="ECO:0008006" key="3">
    <source>
        <dbReference type="Google" id="ProtNLM"/>
    </source>
</evidence>
<name>A0ABS9ZU71_9SPHI</name>
<evidence type="ECO:0000313" key="2">
    <source>
        <dbReference type="Proteomes" id="UP001165460"/>
    </source>
</evidence>
<accession>A0ABS9ZU71</accession>
<gene>
    <name evidence="1" type="ORF">MMF97_05450</name>
</gene>
<dbReference type="EMBL" id="JALGBH010000001">
    <property type="protein sequence ID" value="MCJ0742150.1"/>
    <property type="molecule type" value="Genomic_DNA"/>
</dbReference>
<keyword evidence="2" id="KW-1185">Reference proteome</keyword>
<proteinExistence type="predicted"/>
<sequence>MELDYQHKQQLSKLLAQPWLVTSEHAEMLHTLTQKYPYYQQLYLLLAKAESNTPEAAKSLTKAAIYNNGTVLHRLINNPRSLKKFNEIEVVKYDSVETALPISTENQAEPNNTYQTHQEEPVTHQEKTAAYHETIVLAAEPDEQEVFEEINELIIPEATETPKADPVHHTEETPVIESLDSTNTDIPQEHYADFLEEPANEYAGINHTVSEEKTDTDNLKPESLANTDFFYFDRDFVSEKVDEDTETARDVEETTSALNITEPEKNNVDTEAKVSKYDDDKLPFTFLWWLAKTRKHYEAVFRPFVTQKTNTKNTGSELQQQYVEHIFHAQSPLEEDEHGAIISITTKESELIDNFIKNDPQIKPLKPDQINNENKAKKSAEDNYDLVSETLASIYIEQMLYHKAIDTYQKLSLKFPEKSRYFADLIQSLEKKI</sequence>
<comment type="caution">
    <text evidence="1">The sequence shown here is derived from an EMBL/GenBank/DDBJ whole genome shotgun (WGS) entry which is preliminary data.</text>
</comment>
<dbReference type="RefSeq" id="WP_243360376.1">
    <property type="nucleotide sequence ID" value="NZ_JALGBH010000001.1"/>
</dbReference>
<protein>
    <recommendedName>
        <fullName evidence="3">Tetratricopeptide repeat protein</fullName>
    </recommendedName>
</protein>
<dbReference type="Proteomes" id="UP001165460">
    <property type="component" value="Unassembled WGS sequence"/>
</dbReference>
<organism evidence="1 2">
    <name type="scientific">Pedobacter montanisoli</name>
    <dbReference type="NCBI Taxonomy" id="2923277"/>
    <lineage>
        <taxon>Bacteria</taxon>
        <taxon>Pseudomonadati</taxon>
        <taxon>Bacteroidota</taxon>
        <taxon>Sphingobacteriia</taxon>
        <taxon>Sphingobacteriales</taxon>
        <taxon>Sphingobacteriaceae</taxon>
        <taxon>Pedobacter</taxon>
    </lineage>
</organism>
<reference evidence="1" key="1">
    <citation type="submission" date="2022-03" db="EMBL/GenBank/DDBJ databases">
        <authorList>
            <person name="Woo C.Y."/>
        </authorList>
    </citation>
    <scope>NUCLEOTIDE SEQUENCE</scope>
    <source>
        <strain evidence="1">CYS-01</strain>
    </source>
</reference>